<keyword evidence="10" id="KW-1185">Reference proteome</keyword>
<dbReference type="InterPro" id="IPR051406">
    <property type="entry name" value="PLD_domain"/>
</dbReference>
<evidence type="ECO:0000256" key="1">
    <source>
        <dbReference type="ARBA" id="ARBA00000798"/>
    </source>
</evidence>
<proteinExistence type="inferred from homology"/>
<evidence type="ECO:0000256" key="3">
    <source>
        <dbReference type="ARBA" id="ARBA00012027"/>
    </source>
</evidence>
<dbReference type="PANTHER" id="PTHR43856:SF1">
    <property type="entry name" value="MITOCHONDRIAL CARDIOLIPIN HYDROLASE"/>
    <property type="match status" value="1"/>
</dbReference>
<feature type="compositionally biased region" description="Basic and acidic residues" evidence="7">
    <location>
        <begin position="90"/>
        <end position="101"/>
    </location>
</feature>
<sequence>MPGCVEPRAKAAHDRDVVGLFARLRARFLALLAPTSVALPTPSALGSGAVSAEKVEEPAELLSLARAQLKRTERRLSEVEVRAENAVERTRRTEQRAKTAEARAVSAADRAKQALQREMEAETRLTAVEARVRQALQREKEIEGRAALAEERARKALQREKGPQEKDGARSRRGEAPRSGRGAESLSRPSPQSKPSPSSRKGELSAQGDAARVRAAEERARAAEERVRGAEQRARVAERRAEEATQQAQEAVGKMARLEGKLGELEVRAGVQGGRRAEAHVAEVAFSPGEACLEMIRSRLEGARRTLDVCVFTITDDRIAEAILDAHRRGVAVRVITDNDKSLDEGSDVGRLARAGIAVRMDRTEYHMHHKFAVFDGRFVLTGSYNWTRSAAKYNEENLVVSGDPRLVTPFAREFEALWAHLDPG</sequence>
<comment type="similarity">
    <text evidence="2">Belongs to the phospholipase D family.</text>
</comment>
<dbReference type="Proteomes" id="UP000019678">
    <property type="component" value="Unassembled WGS sequence"/>
</dbReference>
<dbReference type="SUPFAM" id="SSF56024">
    <property type="entry name" value="Phospholipase D/nuclease"/>
    <property type="match status" value="1"/>
</dbReference>
<dbReference type="InterPro" id="IPR025202">
    <property type="entry name" value="PLD-like_dom"/>
</dbReference>
<keyword evidence="4" id="KW-0378">Hydrolase</keyword>
<evidence type="ECO:0000256" key="6">
    <source>
        <dbReference type="ARBA" id="ARBA00023098"/>
    </source>
</evidence>
<keyword evidence="6" id="KW-0443">Lipid metabolism</keyword>
<dbReference type="InterPro" id="IPR001736">
    <property type="entry name" value="PLipase_D/transphosphatidylase"/>
</dbReference>
<keyword evidence="5" id="KW-0442">Lipid degradation</keyword>
<accession>A0A017TDU2</accession>
<dbReference type="GO" id="GO:0004630">
    <property type="term" value="F:phospholipase D activity"/>
    <property type="evidence" value="ECO:0007669"/>
    <property type="project" value="UniProtKB-EC"/>
</dbReference>
<feature type="compositionally biased region" description="Low complexity" evidence="7">
    <location>
        <begin position="185"/>
        <end position="199"/>
    </location>
</feature>
<dbReference type="PROSITE" id="PS50035">
    <property type="entry name" value="PLD"/>
    <property type="match status" value="1"/>
</dbReference>
<dbReference type="PANTHER" id="PTHR43856">
    <property type="entry name" value="CARDIOLIPIN HYDROLASE"/>
    <property type="match status" value="1"/>
</dbReference>
<dbReference type="EMBL" id="ASRX01000014">
    <property type="protein sequence ID" value="EYF06786.1"/>
    <property type="molecule type" value="Genomic_DNA"/>
</dbReference>
<dbReference type="STRING" id="1192034.CAP_1483"/>
<dbReference type="Gene3D" id="3.30.870.10">
    <property type="entry name" value="Endonuclease Chain A"/>
    <property type="match status" value="1"/>
</dbReference>
<evidence type="ECO:0000256" key="4">
    <source>
        <dbReference type="ARBA" id="ARBA00022801"/>
    </source>
</evidence>
<dbReference type="SUPFAM" id="SSF57997">
    <property type="entry name" value="Tropomyosin"/>
    <property type="match status" value="1"/>
</dbReference>
<gene>
    <name evidence="9" type="ORF">CAP_1483</name>
</gene>
<dbReference type="GO" id="GO:0006793">
    <property type="term" value="P:phosphorus metabolic process"/>
    <property type="evidence" value="ECO:0007669"/>
    <property type="project" value="UniProtKB-ARBA"/>
</dbReference>
<protein>
    <recommendedName>
        <fullName evidence="3">phospholipase D</fullName>
        <ecNumber evidence="3">3.1.4.4</ecNumber>
    </recommendedName>
</protein>
<dbReference type="CDD" id="cd09171">
    <property type="entry name" value="PLDc_vPLD6_like"/>
    <property type="match status" value="1"/>
</dbReference>
<organism evidence="9 10">
    <name type="scientific">Chondromyces apiculatus DSM 436</name>
    <dbReference type="NCBI Taxonomy" id="1192034"/>
    <lineage>
        <taxon>Bacteria</taxon>
        <taxon>Pseudomonadati</taxon>
        <taxon>Myxococcota</taxon>
        <taxon>Polyangia</taxon>
        <taxon>Polyangiales</taxon>
        <taxon>Polyangiaceae</taxon>
        <taxon>Chondromyces</taxon>
    </lineage>
</organism>
<feature type="domain" description="PLD phosphodiesterase" evidence="8">
    <location>
        <begin position="364"/>
        <end position="391"/>
    </location>
</feature>
<feature type="compositionally biased region" description="Basic and acidic residues" evidence="7">
    <location>
        <begin position="152"/>
        <end position="178"/>
    </location>
</feature>
<feature type="region of interest" description="Disordered" evidence="7">
    <location>
        <begin position="152"/>
        <end position="233"/>
    </location>
</feature>
<dbReference type="AlphaFoldDB" id="A0A017TDU2"/>
<evidence type="ECO:0000313" key="10">
    <source>
        <dbReference type="Proteomes" id="UP000019678"/>
    </source>
</evidence>
<name>A0A017TDU2_9BACT</name>
<evidence type="ECO:0000256" key="7">
    <source>
        <dbReference type="SAM" id="MobiDB-lite"/>
    </source>
</evidence>
<dbReference type="GO" id="GO:0016891">
    <property type="term" value="F:RNA endonuclease activity producing 5'-phosphomonoesters, hydrolytic mechanism"/>
    <property type="evidence" value="ECO:0007669"/>
    <property type="project" value="TreeGrafter"/>
</dbReference>
<reference evidence="9 10" key="1">
    <citation type="submission" date="2013-05" db="EMBL/GenBank/DDBJ databases">
        <title>Genome assembly of Chondromyces apiculatus DSM 436.</title>
        <authorList>
            <person name="Sharma G."/>
            <person name="Khatri I."/>
            <person name="Kaur C."/>
            <person name="Mayilraj S."/>
            <person name="Subramanian S."/>
        </authorList>
    </citation>
    <scope>NUCLEOTIDE SEQUENCE [LARGE SCALE GENOMIC DNA]</scope>
    <source>
        <strain evidence="9 10">DSM 436</strain>
    </source>
</reference>
<dbReference type="GO" id="GO:0016042">
    <property type="term" value="P:lipid catabolic process"/>
    <property type="evidence" value="ECO:0007669"/>
    <property type="project" value="UniProtKB-KW"/>
</dbReference>
<feature type="compositionally biased region" description="Basic and acidic residues" evidence="7">
    <location>
        <begin position="211"/>
        <end position="233"/>
    </location>
</feature>
<dbReference type="Pfam" id="PF13091">
    <property type="entry name" value="PLDc_2"/>
    <property type="match status" value="1"/>
</dbReference>
<comment type="catalytic activity">
    <reaction evidence="1">
        <text>a 1,2-diacyl-sn-glycero-3-phosphocholine + H2O = a 1,2-diacyl-sn-glycero-3-phosphate + choline + H(+)</text>
        <dbReference type="Rhea" id="RHEA:14445"/>
        <dbReference type="ChEBI" id="CHEBI:15354"/>
        <dbReference type="ChEBI" id="CHEBI:15377"/>
        <dbReference type="ChEBI" id="CHEBI:15378"/>
        <dbReference type="ChEBI" id="CHEBI:57643"/>
        <dbReference type="ChEBI" id="CHEBI:58608"/>
        <dbReference type="EC" id="3.1.4.4"/>
    </reaction>
</comment>
<evidence type="ECO:0000256" key="2">
    <source>
        <dbReference type="ARBA" id="ARBA00008664"/>
    </source>
</evidence>
<comment type="caution">
    <text evidence="9">The sequence shown here is derived from an EMBL/GenBank/DDBJ whole genome shotgun (WGS) entry which is preliminary data.</text>
</comment>
<evidence type="ECO:0000256" key="5">
    <source>
        <dbReference type="ARBA" id="ARBA00022963"/>
    </source>
</evidence>
<evidence type="ECO:0000259" key="8">
    <source>
        <dbReference type="PROSITE" id="PS50035"/>
    </source>
</evidence>
<dbReference type="eggNOG" id="COG1502">
    <property type="taxonomic scope" value="Bacteria"/>
</dbReference>
<dbReference type="EC" id="3.1.4.4" evidence="3"/>
<feature type="region of interest" description="Disordered" evidence="7">
    <location>
        <begin position="90"/>
        <end position="117"/>
    </location>
</feature>
<evidence type="ECO:0000313" key="9">
    <source>
        <dbReference type="EMBL" id="EYF06786.1"/>
    </source>
</evidence>